<feature type="domain" description="Schlafen AlbA-2" evidence="1">
    <location>
        <begin position="15"/>
        <end position="136"/>
    </location>
</feature>
<dbReference type="Gene3D" id="3.30.950.30">
    <property type="entry name" value="Schlafen, AAA domain"/>
    <property type="match status" value="1"/>
</dbReference>
<evidence type="ECO:0000313" key="2">
    <source>
        <dbReference type="EMBL" id="OGC57700.1"/>
    </source>
</evidence>
<protein>
    <recommendedName>
        <fullName evidence="1">Schlafen AlbA-2 domain-containing protein</fullName>
    </recommendedName>
</protein>
<dbReference type="InterPro" id="IPR007421">
    <property type="entry name" value="Schlafen_AlbA_2_dom"/>
</dbReference>
<dbReference type="STRING" id="1802630.A3H26_03935"/>
<dbReference type="InterPro" id="IPR038461">
    <property type="entry name" value="Schlafen_AlbA_2_dom_sf"/>
</dbReference>
<evidence type="ECO:0000259" key="1">
    <source>
        <dbReference type="Pfam" id="PF04326"/>
    </source>
</evidence>
<sequence>MTDNELIELFLDTEEGERFECKRVEIKPSDALKTIVAFANKDGGIFIVGIDDKDKIPRDKRLRGVNSNYDNVSELLKLVDKDIDPPLVRCTNMEMEIVNISGGKDKILLFRVEKGHDIHSLKNGDTYIRKGNQNVKIGAQDIIRLRYEKGTIKYEDELTNIASLDDIDKELLDIYKKDNLSLEIDTWSFLVDNALAQKKDGKNYLTVAGGLLFLKNPSVQLRGKYGVKVSRYYGTERSYTKEPNLVHKPITIEGTLMYQIRKVMEYFYNIQKESPPKLSGAVFTPKMMIPDYAFQEAVTNAVIHRNYYIPDDIQIRFFDDRIEIESPGTYPGHVNSYNLRSERFSRNPIIQRTLNRFTEAPNLDIGEGVDRMFQSMKKSNLYDPFYIPASLKGNSVDVILFNLKRVETWDAVSEYLDKNNRINNTEARRITGIDDTLKMSKLFRQWVTKGILEMRNAKSTKYAYYVKPGTDISQSLFSRRGEKKK</sequence>
<accession>A0A1F4VL41</accession>
<dbReference type="EMBL" id="MEVN01000007">
    <property type="protein sequence ID" value="OGC57700.1"/>
    <property type="molecule type" value="Genomic_DNA"/>
</dbReference>
<name>A0A1F4VL41_UNCKA</name>
<dbReference type="PANTHER" id="PTHR30595">
    <property type="entry name" value="GLPR-RELATED TRANSCRIPTIONAL REPRESSOR"/>
    <property type="match status" value="1"/>
</dbReference>
<gene>
    <name evidence="2" type="ORF">A3H26_03935</name>
</gene>
<evidence type="ECO:0000313" key="3">
    <source>
        <dbReference type="Proteomes" id="UP000177763"/>
    </source>
</evidence>
<reference evidence="2 3" key="1">
    <citation type="journal article" date="2016" name="Nat. Commun.">
        <title>Thousands of microbial genomes shed light on interconnected biogeochemical processes in an aquifer system.</title>
        <authorList>
            <person name="Anantharaman K."/>
            <person name="Brown C.T."/>
            <person name="Hug L.A."/>
            <person name="Sharon I."/>
            <person name="Castelle C.J."/>
            <person name="Probst A.J."/>
            <person name="Thomas B.C."/>
            <person name="Singh A."/>
            <person name="Wilkins M.J."/>
            <person name="Karaoz U."/>
            <person name="Brodie E.L."/>
            <person name="Williams K.H."/>
            <person name="Hubbard S.S."/>
            <person name="Banfield J.F."/>
        </authorList>
    </citation>
    <scope>NUCLEOTIDE SEQUENCE [LARGE SCALE GENOMIC DNA]</scope>
</reference>
<organism evidence="2 3">
    <name type="scientific">candidate division WWE3 bacterium RIFCSPLOWO2_12_FULL_36_10</name>
    <dbReference type="NCBI Taxonomy" id="1802630"/>
    <lineage>
        <taxon>Bacteria</taxon>
        <taxon>Katanobacteria</taxon>
    </lineage>
</organism>
<dbReference type="Proteomes" id="UP000177763">
    <property type="component" value="Unassembled WGS sequence"/>
</dbReference>
<dbReference type="PANTHER" id="PTHR30595:SF6">
    <property type="entry name" value="SCHLAFEN ALBA-2 DOMAIN-CONTAINING PROTEIN"/>
    <property type="match status" value="1"/>
</dbReference>
<dbReference type="Pfam" id="PF13749">
    <property type="entry name" value="HATPase_c_4"/>
    <property type="match status" value="1"/>
</dbReference>
<dbReference type="Gene3D" id="3.30.565.60">
    <property type="match status" value="1"/>
</dbReference>
<dbReference type="InterPro" id="IPR038475">
    <property type="entry name" value="RecG_C_sf"/>
</dbReference>
<proteinExistence type="predicted"/>
<comment type="caution">
    <text evidence="2">The sequence shown here is derived from an EMBL/GenBank/DDBJ whole genome shotgun (WGS) entry which is preliminary data.</text>
</comment>
<dbReference type="AlphaFoldDB" id="A0A1F4VL41"/>
<dbReference type="Pfam" id="PF04326">
    <property type="entry name" value="SLFN_AlbA_2"/>
    <property type="match status" value="1"/>
</dbReference>